<evidence type="ECO:0000256" key="1">
    <source>
        <dbReference type="SAM" id="MobiDB-lite"/>
    </source>
</evidence>
<keyword evidence="3" id="KW-1185">Reference proteome</keyword>
<organism evidence="2 3">
    <name type="scientific">Mucilaginibacter aquatilis</name>
    <dbReference type="NCBI Taxonomy" id="1517760"/>
    <lineage>
        <taxon>Bacteria</taxon>
        <taxon>Pseudomonadati</taxon>
        <taxon>Bacteroidota</taxon>
        <taxon>Sphingobacteriia</taxon>
        <taxon>Sphingobacteriales</taxon>
        <taxon>Sphingobacteriaceae</taxon>
        <taxon>Mucilaginibacter</taxon>
    </lineage>
</organism>
<dbReference type="EMBL" id="WQLA01000007">
    <property type="protein sequence ID" value="MVN92701.1"/>
    <property type="molecule type" value="Genomic_DNA"/>
</dbReference>
<proteinExistence type="predicted"/>
<accession>A0A6I4IBW8</accession>
<feature type="region of interest" description="Disordered" evidence="1">
    <location>
        <begin position="1"/>
        <end position="74"/>
    </location>
</feature>
<dbReference type="AlphaFoldDB" id="A0A6I4IBW8"/>
<feature type="compositionally biased region" description="Basic and acidic residues" evidence="1">
    <location>
        <begin position="1"/>
        <end position="15"/>
    </location>
</feature>
<evidence type="ECO:0000313" key="2">
    <source>
        <dbReference type="EMBL" id="MVN92701.1"/>
    </source>
</evidence>
<protein>
    <submittedName>
        <fullName evidence="2">Uncharacterized protein</fullName>
    </submittedName>
</protein>
<dbReference type="Proteomes" id="UP000434850">
    <property type="component" value="Unassembled WGS sequence"/>
</dbReference>
<gene>
    <name evidence="2" type="ORF">GO816_16310</name>
</gene>
<name>A0A6I4IBW8_9SPHI</name>
<feature type="compositionally biased region" description="Basic and acidic residues" evidence="1">
    <location>
        <begin position="33"/>
        <end position="43"/>
    </location>
</feature>
<reference evidence="2 3" key="1">
    <citation type="submission" date="2019-12" db="EMBL/GenBank/DDBJ databases">
        <title>Mucilaginibacter sp. HME9299 genome sequencing and assembly.</title>
        <authorList>
            <person name="Kang H."/>
            <person name="Kim H."/>
            <person name="Joh K."/>
        </authorList>
    </citation>
    <scope>NUCLEOTIDE SEQUENCE [LARGE SCALE GENOMIC DNA]</scope>
    <source>
        <strain evidence="2 3">HME9299</strain>
    </source>
</reference>
<comment type="caution">
    <text evidence="2">The sequence shown here is derived from an EMBL/GenBank/DDBJ whole genome shotgun (WGS) entry which is preliminary data.</text>
</comment>
<evidence type="ECO:0000313" key="3">
    <source>
        <dbReference type="Proteomes" id="UP000434850"/>
    </source>
</evidence>
<sequence length="74" mass="7988">MSTEENKNTDPHEDQLGENTGDSSLEKGNTPTEHTKDDEHRVDTVVPDNDSGVPGPPSDEESSNKNEGPANEDL</sequence>
<feature type="compositionally biased region" description="Polar residues" evidence="1">
    <location>
        <begin position="17"/>
        <end position="32"/>
    </location>
</feature>
<dbReference type="OrthoDB" id="797974at2"/>
<dbReference type="RefSeq" id="WP_157543024.1">
    <property type="nucleotide sequence ID" value="NZ_WQLA01000007.1"/>
</dbReference>